<keyword evidence="3" id="KW-1185">Reference proteome</keyword>
<organism evidence="2 3">
    <name type="scientific">Tuber borchii</name>
    <name type="common">White truffle</name>
    <dbReference type="NCBI Taxonomy" id="42251"/>
    <lineage>
        <taxon>Eukaryota</taxon>
        <taxon>Fungi</taxon>
        <taxon>Dikarya</taxon>
        <taxon>Ascomycota</taxon>
        <taxon>Pezizomycotina</taxon>
        <taxon>Pezizomycetes</taxon>
        <taxon>Pezizales</taxon>
        <taxon>Tuberaceae</taxon>
        <taxon>Tuber</taxon>
    </lineage>
</organism>
<protein>
    <submittedName>
        <fullName evidence="2">Uncharacterized protein</fullName>
    </submittedName>
</protein>
<evidence type="ECO:0000256" key="1">
    <source>
        <dbReference type="SAM" id="Phobius"/>
    </source>
</evidence>
<gene>
    <name evidence="2" type="ORF">B9Z19DRAFT_1095522</name>
</gene>
<keyword evidence="1" id="KW-1133">Transmembrane helix</keyword>
<evidence type="ECO:0000313" key="3">
    <source>
        <dbReference type="Proteomes" id="UP000244722"/>
    </source>
</evidence>
<dbReference type="EMBL" id="NESQ01000397">
    <property type="protein sequence ID" value="PUU73240.1"/>
    <property type="molecule type" value="Genomic_DNA"/>
</dbReference>
<feature type="transmembrane region" description="Helical" evidence="1">
    <location>
        <begin position="6"/>
        <end position="27"/>
    </location>
</feature>
<keyword evidence="1" id="KW-0812">Transmembrane</keyword>
<keyword evidence="1" id="KW-0472">Membrane</keyword>
<sequence length="80" mass="9216">MCGHLSTFVCAFFLFFFLSFFSLFSLLRKIKFPLGRSVARSVGQGFRLVFVCGTIYLLPISPRLMWGSRLRRSTRVLVLC</sequence>
<feature type="transmembrane region" description="Helical" evidence="1">
    <location>
        <begin position="48"/>
        <end position="66"/>
    </location>
</feature>
<evidence type="ECO:0000313" key="2">
    <source>
        <dbReference type="EMBL" id="PUU73240.1"/>
    </source>
</evidence>
<dbReference type="AlphaFoldDB" id="A0A2T6ZCM3"/>
<reference evidence="2 3" key="1">
    <citation type="submission" date="2017-04" db="EMBL/GenBank/DDBJ databases">
        <title>Draft genome sequence of Tuber borchii Vittad., a whitish edible truffle.</title>
        <authorList>
            <consortium name="DOE Joint Genome Institute"/>
            <person name="Murat C."/>
            <person name="Kuo A."/>
            <person name="Barry K.W."/>
            <person name="Clum A."/>
            <person name="Dockter R.B."/>
            <person name="Fauchery L."/>
            <person name="Iotti M."/>
            <person name="Kohler A."/>
            <person name="Labutti K."/>
            <person name="Lindquist E.A."/>
            <person name="Lipzen A."/>
            <person name="Ohm R.A."/>
            <person name="Wang M."/>
            <person name="Grigoriev I.V."/>
            <person name="Zambonelli A."/>
            <person name="Martin F.M."/>
        </authorList>
    </citation>
    <scope>NUCLEOTIDE SEQUENCE [LARGE SCALE GENOMIC DNA]</scope>
    <source>
        <strain evidence="2 3">Tbo3840</strain>
    </source>
</reference>
<dbReference type="Proteomes" id="UP000244722">
    <property type="component" value="Unassembled WGS sequence"/>
</dbReference>
<name>A0A2T6ZCM3_TUBBO</name>
<proteinExistence type="predicted"/>
<accession>A0A2T6ZCM3</accession>
<comment type="caution">
    <text evidence="2">The sequence shown here is derived from an EMBL/GenBank/DDBJ whole genome shotgun (WGS) entry which is preliminary data.</text>
</comment>